<sequence>MAHRLIVRNKIKVHVKGELKDEDGSPVEFDFHLHCKRKTQEEINKVVGGKDGKTIKDFLKENTDGWDDMQDVSGAPLPFTPENFDSMLNQDAGMGMVCFQSYLRDSGAVVKN</sequence>
<dbReference type="OrthoDB" id="9154734at2"/>
<gene>
    <name evidence="1" type="ORF">SAMN05216204_14014</name>
</gene>
<proteinExistence type="predicted"/>
<name>A0A1I1VKL8_9BURK</name>
<organism evidence="1 2">
    <name type="scientific">Massilia yuzhufengensis</name>
    <dbReference type="NCBI Taxonomy" id="1164594"/>
    <lineage>
        <taxon>Bacteria</taxon>
        <taxon>Pseudomonadati</taxon>
        <taxon>Pseudomonadota</taxon>
        <taxon>Betaproteobacteria</taxon>
        <taxon>Burkholderiales</taxon>
        <taxon>Oxalobacteraceae</taxon>
        <taxon>Telluria group</taxon>
        <taxon>Massilia</taxon>
    </lineage>
</organism>
<dbReference type="EMBL" id="FOLD01000040">
    <property type="protein sequence ID" value="SFD83315.1"/>
    <property type="molecule type" value="Genomic_DNA"/>
</dbReference>
<protein>
    <submittedName>
        <fullName evidence="1">Uncharacterized protein</fullName>
    </submittedName>
</protein>
<evidence type="ECO:0000313" key="2">
    <source>
        <dbReference type="Proteomes" id="UP000198639"/>
    </source>
</evidence>
<keyword evidence="2" id="KW-1185">Reference proteome</keyword>
<dbReference type="RefSeq" id="WP_091876831.1">
    <property type="nucleotide sequence ID" value="NZ_FOLD01000040.1"/>
</dbReference>
<dbReference type="AlphaFoldDB" id="A0A1I1VKL8"/>
<accession>A0A1I1VKL8</accession>
<dbReference type="Proteomes" id="UP000198639">
    <property type="component" value="Unassembled WGS sequence"/>
</dbReference>
<evidence type="ECO:0000313" key="1">
    <source>
        <dbReference type="EMBL" id="SFD83315.1"/>
    </source>
</evidence>
<reference evidence="2" key="1">
    <citation type="submission" date="2016-10" db="EMBL/GenBank/DDBJ databases">
        <authorList>
            <person name="Varghese N."/>
            <person name="Submissions S."/>
        </authorList>
    </citation>
    <scope>NUCLEOTIDE SEQUENCE [LARGE SCALE GENOMIC DNA]</scope>
    <source>
        <strain evidence="2">CGMCC 1.12041</strain>
    </source>
</reference>
<dbReference type="STRING" id="1164594.SAMN05216204_14014"/>